<dbReference type="GO" id="GO:0016020">
    <property type="term" value="C:membrane"/>
    <property type="evidence" value="ECO:0007669"/>
    <property type="project" value="UniProtKB-SubCell"/>
</dbReference>
<dbReference type="InterPro" id="IPR004345">
    <property type="entry name" value="TB2_DP1_HVA22"/>
</dbReference>
<accession>A0A914ZIN4</accession>
<sequence>MRATSADEFGIYPEVSNESISRESTKQPSKASDSSRVQFFDLFLKDDDKKRVLLRLQTTDKLSTEQITLTLLILLSIYLTFGSFAQLTCNLIGFAYPAYASVKAVRAVRKDDATQWLIYWTVFAAFSFVDSFAEFITRCFPIYWLFKAFFLLYLYFPNGHGARLLYKIYVDPAISAVDVCIDMYKRKRMTRRSQRR</sequence>
<dbReference type="PANTHER" id="PTHR12300:SF34">
    <property type="entry name" value="RECEPTOR EXPRESSION-ENHANCING PROTEIN"/>
    <property type="match status" value="1"/>
</dbReference>
<feature type="transmembrane region" description="Helical" evidence="1">
    <location>
        <begin position="71"/>
        <end position="96"/>
    </location>
</feature>
<evidence type="ECO:0000313" key="4">
    <source>
        <dbReference type="WBParaSite" id="PgB05_g029_t01"/>
    </source>
</evidence>
<evidence type="ECO:0000313" key="5">
    <source>
        <dbReference type="WBParaSite" id="PgB05_g029_t02"/>
    </source>
</evidence>
<protein>
    <recommendedName>
        <fullName evidence="1">Receptor expression-enhancing protein</fullName>
    </recommendedName>
</protein>
<keyword evidence="1" id="KW-1133">Transmembrane helix</keyword>
<dbReference type="PANTHER" id="PTHR12300">
    <property type="entry name" value="HVA22-LIKE PROTEINS"/>
    <property type="match status" value="1"/>
</dbReference>
<feature type="transmembrane region" description="Helical" evidence="1">
    <location>
        <begin position="116"/>
        <end position="133"/>
    </location>
</feature>
<evidence type="ECO:0000256" key="1">
    <source>
        <dbReference type="RuleBase" id="RU362006"/>
    </source>
</evidence>
<proteinExistence type="inferred from homology"/>
<keyword evidence="1" id="KW-0812">Transmembrane</keyword>
<dbReference type="WBParaSite" id="PgB05_g029_t01">
    <property type="protein sequence ID" value="PgB05_g029_t01"/>
    <property type="gene ID" value="PgB05_g029"/>
</dbReference>
<feature type="transmembrane region" description="Helical" evidence="1">
    <location>
        <begin position="140"/>
        <end position="156"/>
    </location>
</feature>
<evidence type="ECO:0000313" key="3">
    <source>
        <dbReference type="Proteomes" id="UP000887569"/>
    </source>
</evidence>
<keyword evidence="3" id="KW-1185">Reference proteome</keyword>
<name>A0A914ZIN4_PARUN</name>
<comment type="subcellular location">
    <subcellularLocation>
        <location evidence="1">Membrane</location>
        <topology evidence="1">Multi-pass membrane protein</topology>
    </subcellularLocation>
</comment>
<feature type="region of interest" description="Disordered" evidence="2">
    <location>
        <begin position="1"/>
        <end position="32"/>
    </location>
</feature>
<dbReference type="WBParaSite" id="PgB05_g029_t02">
    <property type="protein sequence ID" value="PgB05_g029_t02"/>
    <property type="gene ID" value="PgB05_g029"/>
</dbReference>
<keyword evidence="1" id="KW-0472">Membrane</keyword>
<comment type="similarity">
    <text evidence="1">Belongs to the DP1 family.</text>
</comment>
<reference evidence="4 5" key="1">
    <citation type="submission" date="2022-11" db="UniProtKB">
        <authorList>
            <consortium name="WormBaseParasite"/>
        </authorList>
    </citation>
    <scope>IDENTIFICATION</scope>
</reference>
<dbReference type="Proteomes" id="UP000887569">
    <property type="component" value="Unplaced"/>
</dbReference>
<evidence type="ECO:0000256" key="2">
    <source>
        <dbReference type="SAM" id="MobiDB-lite"/>
    </source>
</evidence>
<dbReference type="Pfam" id="PF03134">
    <property type="entry name" value="TB2_DP1_HVA22"/>
    <property type="match status" value="1"/>
</dbReference>
<dbReference type="AlphaFoldDB" id="A0A914ZIN4"/>
<organism evidence="3 4">
    <name type="scientific">Parascaris univalens</name>
    <name type="common">Nematode worm</name>
    <dbReference type="NCBI Taxonomy" id="6257"/>
    <lineage>
        <taxon>Eukaryota</taxon>
        <taxon>Metazoa</taxon>
        <taxon>Ecdysozoa</taxon>
        <taxon>Nematoda</taxon>
        <taxon>Chromadorea</taxon>
        <taxon>Rhabditida</taxon>
        <taxon>Spirurina</taxon>
        <taxon>Ascaridomorpha</taxon>
        <taxon>Ascaridoidea</taxon>
        <taxon>Ascarididae</taxon>
        <taxon>Parascaris</taxon>
    </lineage>
</organism>